<evidence type="ECO:0000256" key="2">
    <source>
        <dbReference type="SAM" id="MobiDB-lite"/>
    </source>
</evidence>
<dbReference type="EMBL" id="GL832956">
    <property type="protein sequence ID" value="EGD76365.1"/>
    <property type="molecule type" value="Genomic_DNA"/>
</dbReference>
<evidence type="ECO:0000256" key="1">
    <source>
        <dbReference type="ARBA" id="ARBA00025788"/>
    </source>
</evidence>
<dbReference type="FunCoup" id="F2TYA6">
    <property type="interactions" value="1830"/>
</dbReference>
<keyword evidence="5" id="KW-1185">Reference proteome</keyword>
<feature type="compositionally biased region" description="Basic and acidic residues" evidence="2">
    <location>
        <begin position="1"/>
        <end position="14"/>
    </location>
</feature>
<dbReference type="InterPro" id="IPR037047">
    <property type="entry name" value="PITH_dom_sf"/>
</dbReference>
<dbReference type="RefSeq" id="XP_004998540.1">
    <property type="nucleotide sequence ID" value="XM_004998483.1"/>
</dbReference>
<dbReference type="SUPFAM" id="SSF49785">
    <property type="entry name" value="Galactose-binding domain-like"/>
    <property type="match status" value="1"/>
</dbReference>
<dbReference type="AlphaFoldDB" id="F2TYA6"/>
<comment type="similarity">
    <text evidence="1">Belongs to the PITHD1 family.</text>
</comment>
<gene>
    <name evidence="4" type="ORF">PTSG_11684</name>
</gene>
<evidence type="ECO:0000313" key="4">
    <source>
        <dbReference type="EMBL" id="EGD76365.1"/>
    </source>
</evidence>
<dbReference type="eggNOG" id="KOG1730">
    <property type="taxonomic scope" value="Eukaryota"/>
</dbReference>
<dbReference type="KEGG" id="sre:PTSG_11684"/>
<feature type="domain" description="PITH" evidence="3">
    <location>
        <begin position="25"/>
        <end position="198"/>
    </location>
</feature>
<evidence type="ECO:0000313" key="5">
    <source>
        <dbReference type="Proteomes" id="UP000007799"/>
    </source>
</evidence>
<reference evidence="4" key="1">
    <citation type="submission" date="2009-08" db="EMBL/GenBank/DDBJ databases">
        <title>Annotation of Salpingoeca rosetta.</title>
        <authorList>
            <consortium name="The Broad Institute Genome Sequencing Platform"/>
            <person name="Russ C."/>
            <person name="Cuomo C."/>
            <person name="Burger G."/>
            <person name="Gray M.W."/>
            <person name="Holland P.W.H."/>
            <person name="King N."/>
            <person name="Lang F.B.F."/>
            <person name="Roger A.J."/>
            <person name="Ruiz-Trillo I."/>
            <person name="Young S.K."/>
            <person name="Zeng Q."/>
            <person name="Gargeya S."/>
            <person name="Alvarado L."/>
            <person name="Berlin A."/>
            <person name="Chapman S.B."/>
            <person name="Chen Z."/>
            <person name="Freedman E."/>
            <person name="Gellesch M."/>
            <person name="Goldberg J."/>
            <person name="Griggs A."/>
            <person name="Gujja S."/>
            <person name="Heilman E."/>
            <person name="Heiman D."/>
            <person name="Howarth C."/>
            <person name="Mehta T."/>
            <person name="Neiman D."/>
            <person name="Pearson M."/>
            <person name="Roberts A."/>
            <person name="Saif S."/>
            <person name="Shea T."/>
            <person name="Shenoy N."/>
            <person name="Sisk P."/>
            <person name="Stolte C."/>
            <person name="Sykes S."/>
            <person name="White J."/>
            <person name="Yandava C."/>
            <person name="Haas B."/>
            <person name="Nusbaum C."/>
            <person name="Birren B."/>
        </authorList>
    </citation>
    <scope>NUCLEOTIDE SEQUENCE [LARGE SCALE GENOMIC DNA]</scope>
    <source>
        <strain evidence="4">ATCC 50818</strain>
    </source>
</reference>
<dbReference type="Gene3D" id="2.60.120.470">
    <property type="entry name" value="PITH domain"/>
    <property type="match status" value="1"/>
</dbReference>
<dbReference type="GO" id="GO:0005737">
    <property type="term" value="C:cytoplasm"/>
    <property type="evidence" value="ECO:0007669"/>
    <property type="project" value="UniProtKB-ARBA"/>
</dbReference>
<dbReference type="OMA" id="RLVFKPW"/>
<dbReference type="PANTHER" id="PTHR12175:SF1">
    <property type="entry name" value="PITH DOMAIN-CONTAINING PROTEIN 1"/>
    <property type="match status" value="1"/>
</dbReference>
<feature type="region of interest" description="Disordered" evidence="2">
    <location>
        <begin position="1"/>
        <end position="32"/>
    </location>
</feature>
<dbReference type="OrthoDB" id="2635at2759"/>
<protein>
    <recommendedName>
        <fullName evidence="3">PITH domain-containing protein</fullName>
    </recommendedName>
</protein>
<feature type="compositionally biased region" description="Basic and acidic residues" evidence="2">
    <location>
        <begin position="21"/>
        <end position="30"/>
    </location>
</feature>
<name>F2TYA6_SALR5</name>
<dbReference type="InterPro" id="IPR008979">
    <property type="entry name" value="Galactose-bd-like_sf"/>
</dbReference>
<proteinExistence type="inferred from homology"/>
<sequence length="219" mass="24998">MSCREEHEEHGGHDHHGHHGHDHDHDEPERGVQSSLYDSIDLTKVVGFNEAVEGSAQNVFRPLHEKQLRDKYVESDADEQLIIHIPFTDDVKIKSICIMGEPGPRHPSHVAAFINRDDIDFDNVEDLEPVQEWDLVEDADGEQEYETRITKFQGLHSLTLFFSDTFGGDTTKIHYIGLKGERKKVHRRTIITIAEVAARPEDHKTTIKDHTANTSKTIQ</sequence>
<dbReference type="Pfam" id="PF06201">
    <property type="entry name" value="PITH"/>
    <property type="match status" value="1"/>
</dbReference>
<evidence type="ECO:0000259" key="3">
    <source>
        <dbReference type="PROSITE" id="PS51532"/>
    </source>
</evidence>
<organism evidence="5">
    <name type="scientific">Salpingoeca rosetta (strain ATCC 50818 / BSB-021)</name>
    <dbReference type="NCBI Taxonomy" id="946362"/>
    <lineage>
        <taxon>Eukaryota</taxon>
        <taxon>Choanoflagellata</taxon>
        <taxon>Craspedida</taxon>
        <taxon>Salpingoecidae</taxon>
        <taxon>Salpingoeca</taxon>
    </lineage>
</organism>
<dbReference type="Proteomes" id="UP000007799">
    <property type="component" value="Unassembled WGS sequence"/>
</dbReference>
<dbReference type="InterPro" id="IPR010400">
    <property type="entry name" value="PITH_dom"/>
</dbReference>
<dbReference type="PROSITE" id="PS51532">
    <property type="entry name" value="PITH"/>
    <property type="match status" value="1"/>
</dbReference>
<dbReference type="InterPro" id="IPR045099">
    <property type="entry name" value="PITH1-like"/>
</dbReference>
<dbReference type="GeneID" id="16079132"/>
<dbReference type="GO" id="GO:0005634">
    <property type="term" value="C:nucleus"/>
    <property type="evidence" value="ECO:0007669"/>
    <property type="project" value="TreeGrafter"/>
</dbReference>
<dbReference type="InParanoid" id="F2TYA6"/>
<accession>F2TYA6</accession>
<dbReference type="PANTHER" id="PTHR12175">
    <property type="entry name" value="AD039 HT014 THIOREDOXIN FAMILY TRP26"/>
    <property type="match status" value="1"/>
</dbReference>